<keyword evidence="2" id="KW-1133">Transmembrane helix</keyword>
<sequence>MDTRKVIRSAVLVGTVAAVVSTLAVSVCSRRQTGHGASGTNATSHWLWRRRALRQHRPSLRYTALGYLIHHASSIWWALFFAGWRQPGDQPLRVAAKAGTIAAAAAAVDYGVVPRRLTPGFEAHLRLSDMALVYAAFAAGLVIGDQWSASLSPGESAAEPDLASPSRAAMARGETGSTGTTG</sequence>
<dbReference type="Proteomes" id="UP001064632">
    <property type="component" value="Chromosome"/>
</dbReference>
<organism evidence="3 4">
    <name type="scientific">Tahibacter amnicola</name>
    <dbReference type="NCBI Taxonomy" id="2976241"/>
    <lineage>
        <taxon>Bacteria</taxon>
        <taxon>Pseudomonadati</taxon>
        <taxon>Pseudomonadota</taxon>
        <taxon>Gammaproteobacteria</taxon>
        <taxon>Lysobacterales</taxon>
        <taxon>Rhodanobacteraceae</taxon>
        <taxon>Tahibacter</taxon>
    </lineage>
</organism>
<name>A0ABY6BFW9_9GAMM</name>
<keyword evidence="2" id="KW-0812">Transmembrane</keyword>
<accession>A0ABY6BFW9</accession>
<reference evidence="3" key="1">
    <citation type="submission" date="2022-09" db="EMBL/GenBank/DDBJ databases">
        <title>Tahibacter sp. nov., isolated from a fresh water.</title>
        <authorList>
            <person name="Baek J.H."/>
            <person name="Lee J.K."/>
            <person name="Kim J.M."/>
            <person name="Jeon C.O."/>
        </authorList>
    </citation>
    <scope>NUCLEOTIDE SEQUENCE</scope>
    <source>
        <strain evidence="3">W38</strain>
    </source>
</reference>
<protein>
    <submittedName>
        <fullName evidence="3">Uncharacterized protein</fullName>
    </submittedName>
</protein>
<proteinExistence type="predicted"/>
<evidence type="ECO:0000313" key="4">
    <source>
        <dbReference type="Proteomes" id="UP001064632"/>
    </source>
</evidence>
<dbReference type="EMBL" id="CP104694">
    <property type="protein sequence ID" value="UXI68928.1"/>
    <property type="molecule type" value="Genomic_DNA"/>
</dbReference>
<evidence type="ECO:0000256" key="1">
    <source>
        <dbReference type="SAM" id="MobiDB-lite"/>
    </source>
</evidence>
<feature type="region of interest" description="Disordered" evidence="1">
    <location>
        <begin position="154"/>
        <end position="182"/>
    </location>
</feature>
<feature type="transmembrane region" description="Helical" evidence="2">
    <location>
        <begin position="59"/>
        <end position="82"/>
    </location>
</feature>
<dbReference type="RefSeq" id="WP_261695887.1">
    <property type="nucleotide sequence ID" value="NZ_CP104694.1"/>
</dbReference>
<gene>
    <name evidence="3" type="ORF">N4264_04530</name>
</gene>
<evidence type="ECO:0000256" key="2">
    <source>
        <dbReference type="SAM" id="Phobius"/>
    </source>
</evidence>
<feature type="transmembrane region" description="Helical" evidence="2">
    <location>
        <begin position="6"/>
        <end position="28"/>
    </location>
</feature>
<keyword evidence="4" id="KW-1185">Reference proteome</keyword>
<evidence type="ECO:0000313" key="3">
    <source>
        <dbReference type="EMBL" id="UXI68928.1"/>
    </source>
</evidence>
<keyword evidence="2" id="KW-0472">Membrane</keyword>